<evidence type="ECO:0008006" key="8">
    <source>
        <dbReference type="Google" id="ProtNLM"/>
    </source>
</evidence>
<dbReference type="EMBL" id="UGOY01000001">
    <property type="protein sequence ID" value="STY21636.1"/>
    <property type="molecule type" value="Genomic_DNA"/>
</dbReference>
<dbReference type="Proteomes" id="UP000255110">
    <property type="component" value="Unassembled WGS sequence"/>
</dbReference>
<feature type="chain" id="PRO_5016589872" description="Secreted protein" evidence="3">
    <location>
        <begin position="20"/>
        <end position="103"/>
    </location>
</feature>
<evidence type="ECO:0000313" key="4">
    <source>
        <dbReference type="EMBL" id="KTD77145.1"/>
    </source>
</evidence>
<keyword evidence="3" id="KW-0732">Signal</keyword>
<dbReference type="Proteomes" id="UP000054820">
    <property type="component" value="Unassembled WGS sequence"/>
</dbReference>
<protein>
    <recommendedName>
        <fullName evidence="8">Secreted protein</fullName>
    </recommendedName>
</protein>
<sequence>MSKTTLLSTCILGLTLMQAGCVTVQGTTSNSAYSTASYDDSSNEPSPPIDNSASDTSAMIQQQNDINAMNASMAAAEQQNEAAQQQTLQTEINAMPIDNSNQW</sequence>
<name>A0A378L4B1_9GAMM</name>
<evidence type="ECO:0000256" key="1">
    <source>
        <dbReference type="SAM" id="Coils"/>
    </source>
</evidence>
<evidence type="ECO:0000313" key="7">
    <source>
        <dbReference type="Proteomes" id="UP000255110"/>
    </source>
</evidence>
<keyword evidence="1" id="KW-0175">Coiled coil</keyword>
<dbReference type="EMBL" id="LNYZ01000014">
    <property type="protein sequence ID" value="KTD77145.1"/>
    <property type="molecule type" value="Genomic_DNA"/>
</dbReference>
<accession>A0A378L4B1</accession>
<reference evidence="5 7" key="2">
    <citation type="submission" date="2018-06" db="EMBL/GenBank/DDBJ databases">
        <authorList>
            <consortium name="Pathogen Informatics"/>
            <person name="Doyle S."/>
        </authorList>
    </citation>
    <scope>NUCLEOTIDE SEQUENCE [LARGE SCALE GENOMIC DNA]</scope>
    <source>
        <strain evidence="5 7">NCTC11991</strain>
    </source>
</reference>
<organism evidence="5 7">
    <name type="scientific">Legionella steigerwaltii</name>
    <dbReference type="NCBI Taxonomy" id="460"/>
    <lineage>
        <taxon>Bacteria</taxon>
        <taxon>Pseudomonadati</taxon>
        <taxon>Pseudomonadota</taxon>
        <taxon>Gammaproteobacteria</taxon>
        <taxon>Legionellales</taxon>
        <taxon>Legionellaceae</taxon>
        <taxon>Legionella</taxon>
    </lineage>
</organism>
<evidence type="ECO:0000313" key="5">
    <source>
        <dbReference type="EMBL" id="STY21636.1"/>
    </source>
</evidence>
<dbReference type="AlphaFoldDB" id="A0A378L4B1"/>
<evidence type="ECO:0000256" key="3">
    <source>
        <dbReference type="SAM" id="SignalP"/>
    </source>
</evidence>
<feature type="region of interest" description="Disordered" evidence="2">
    <location>
        <begin position="32"/>
        <end position="55"/>
    </location>
</feature>
<evidence type="ECO:0000256" key="2">
    <source>
        <dbReference type="SAM" id="MobiDB-lite"/>
    </source>
</evidence>
<reference evidence="4 6" key="1">
    <citation type="submission" date="2015-11" db="EMBL/GenBank/DDBJ databases">
        <title>Genomic analysis of 38 Legionella species identifies large and diverse effector repertoires.</title>
        <authorList>
            <person name="Burstein D."/>
            <person name="Amaro F."/>
            <person name="Zusman T."/>
            <person name="Lifshitz Z."/>
            <person name="Cohen O."/>
            <person name="Gilbert J.A."/>
            <person name="Pupko T."/>
            <person name="Shuman H.A."/>
            <person name="Segal G."/>
        </authorList>
    </citation>
    <scope>NUCLEOTIDE SEQUENCE [LARGE SCALE GENOMIC DNA]</scope>
    <source>
        <strain evidence="4 6">SC-18-C9</strain>
    </source>
</reference>
<gene>
    <name evidence="4" type="ORF">Lstg_2237</name>
    <name evidence="5" type="ORF">NCTC11991_00204</name>
</gene>
<feature type="coiled-coil region" evidence="1">
    <location>
        <begin position="59"/>
        <end position="93"/>
    </location>
</feature>
<keyword evidence="6" id="KW-1185">Reference proteome</keyword>
<evidence type="ECO:0000313" key="6">
    <source>
        <dbReference type="Proteomes" id="UP000054820"/>
    </source>
</evidence>
<proteinExistence type="predicted"/>
<feature type="signal peptide" evidence="3">
    <location>
        <begin position="1"/>
        <end position="19"/>
    </location>
</feature>